<dbReference type="PANTHER" id="PTHR11076">
    <property type="entry name" value="DNA REPAIR POLYMERASE UMUC / TRANSFERASE FAMILY MEMBER"/>
    <property type="match status" value="1"/>
</dbReference>
<evidence type="ECO:0000313" key="12">
    <source>
        <dbReference type="Proteomes" id="UP000777265"/>
    </source>
</evidence>
<dbReference type="InterPro" id="IPR043128">
    <property type="entry name" value="Rev_trsase/Diguanyl_cyclase"/>
</dbReference>
<dbReference type="EC" id="2.7.7.7" evidence="10"/>
<keyword evidence="7 10" id="KW-0460">Magnesium</keyword>
<feature type="site" description="Substrate discrimination" evidence="10">
    <location>
        <position position="14"/>
    </location>
</feature>
<dbReference type="GO" id="GO:0006281">
    <property type="term" value="P:DNA repair"/>
    <property type="evidence" value="ECO:0007669"/>
    <property type="project" value="UniProtKB-UniRule"/>
</dbReference>
<dbReference type="PANTHER" id="PTHR11076:SF33">
    <property type="entry name" value="DNA POLYMERASE KAPPA"/>
    <property type="match status" value="1"/>
</dbReference>
<evidence type="ECO:0000256" key="8">
    <source>
        <dbReference type="ARBA" id="ARBA00022932"/>
    </source>
</evidence>
<keyword evidence="6 10" id="KW-0227">DNA damage</keyword>
<dbReference type="GO" id="GO:0006261">
    <property type="term" value="P:DNA-templated DNA replication"/>
    <property type="evidence" value="ECO:0007669"/>
    <property type="project" value="UniProtKB-UniRule"/>
</dbReference>
<feature type="binding site" evidence="10">
    <location>
        <position position="103"/>
    </location>
    <ligand>
        <name>Mg(2+)</name>
        <dbReference type="ChEBI" id="CHEBI:18420"/>
    </ligand>
</feature>
<dbReference type="GO" id="GO:0003887">
    <property type="term" value="F:DNA-directed DNA polymerase activity"/>
    <property type="evidence" value="ECO:0007669"/>
    <property type="project" value="UniProtKB-UniRule"/>
</dbReference>
<keyword evidence="10" id="KW-0963">Cytoplasm</keyword>
<accession>A0A351U7N3</accession>
<dbReference type="InterPro" id="IPR017961">
    <property type="entry name" value="DNA_pol_Y-fam_little_finger"/>
</dbReference>
<dbReference type="PROSITE" id="PS50173">
    <property type="entry name" value="UMUC"/>
    <property type="match status" value="1"/>
</dbReference>
<protein>
    <recommendedName>
        <fullName evidence="10">DNA polymerase IV</fullName>
        <shortName evidence="10">Pol IV</shortName>
        <ecNumber evidence="10">2.7.7.7</ecNumber>
    </recommendedName>
</protein>
<dbReference type="GO" id="GO:0005829">
    <property type="term" value="C:cytosol"/>
    <property type="evidence" value="ECO:0007669"/>
    <property type="project" value="TreeGrafter"/>
</dbReference>
<dbReference type="InterPro" id="IPR043502">
    <property type="entry name" value="DNA/RNA_pol_sf"/>
</dbReference>
<evidence type="ECO:0000256" key="3">
    <source>
        <dbReference type="ARBA" id="ARBA00022679"/>
    </source>
</evidence>
<dbReference type="Pfam" id="PF11798">
    <property type="entry name" value="IMS_HHH"/>
    <property type="match status" value="1"/>
</dbReference>
<reference evidence="11" key="1">
    <citation type="journal article" date="2020" name="Biotechnol. Biofuels">
        <title>New insights from the biogas microbiome by comprehensive genome-resolved metagenomics of nearly 1600 species originating from multiple anaerobic digesters.</title>
        <authorList>
            <person name="Campanaro S."/>
            <person name="Treu L."/>
            <person name="Rodriguez-R L.M."/>
            <person name="Kovalovszki A."/>
            <person name="Ziels R.M."/>
            <person name="Maus I."/>
            <person name="Zhu X."/>
            <person name="Kougias P.G."/>
            <person name="Basile A."/>
            <person name="Luo G."/>
            <person name="Schluter A."/>
            <person name="Konstantinidis K.T."/>
            <person name="Angelidaki I."/>
        </authorList>
    </citation>
    <scope>NUCLEOTIDE SEQUENCE</scope>
    <source>
        <strain evidence="11">AS06rmzACSIP_7</strain>
    </source>
</reference>
<dbReference type="Gene3D" id="3.40.1170.60">
    <property type="match status" value="1"/>
</dbReference>
<evidence type="ECO:0000256" key="2">
    <source>
        <dbReference type="ARBA" id="ARBA00022457"/>
    </source>
</evidence>
<dbReference type="FunFam" id="3.40.1170.60:FF:000003">
    <property type="entry name" value="DNA polymerase eta"/>
    <property type="match status" value="1"/>
</dbReference>
<reference evidence="11" key="2">
    <citation type="submission" date="2020-01" db="EMBL/GenBank/DDBJ databases">
        <authorList>
            <person name="Campanaro S."/>
        </authorList>
    </citation>
    <scope>NUCLEOTIDE SEQUENCE</scope>
    <source>
        <strain evidence="11">AS06rmzACSIP_7</strain>
    </source>
</reference>
<keyword evidence="8 10" id="KW-0239">DNA-directed DNA polymerase</keyword>
<evidence type="ECO:0000256" key="6">
    <source>
        <dbReference type="ARBA" id="ARBA00022763"/>
    </source>
</evidence>
<dbReference type="SUPFAM" id="SSF56672">
    <property type="entry name" value="DNA/RNA polymerases"/>
    <property type="match status" value="1"/>
</dbReference>
<dbReference type="InterPro" id="IPR050116">
    <property type="entry name" value="DNA_polymerase-Y"/>
</dbReference>
<comment type="function">
    <text evidence="10">Poorly processive, error-prone DNA polymerase involved in untargeted mutagenesis. Copies undamaged DNA at stalled replication forks, which arise in vivo from mismatched or misaligned primer ends. These misaligned primers can be extended by PolIV. Exhibits no 3'-5' exonuclease (proofreading) activity. May be involved in translesional synthesis, in conjunction with the beta clamp from PolIII.</text>
</comment>
<keyword evidence="4 10" id="KW-0548">Nucleotidyltransferase</keyword>
<comment type="subunit">
    <text evidence="10">Monomer.</text>
</comment>
<keyword evidence="5 10" id="KW-0479">Metal-binding</keyword>
<dbReference type="InterPro" id="IPR022880">
    <property type="entry name" value="DNApol_IV"/>
</dbReference>
<evidence type="ECO:0000256" key="9">
    <source>
        <dbReference type="ARBA" id="ARBA00023204"/>
    </source>
</evidence>
<dbReference type="InterPro" id="IPR024728">
    <property type="entry name" value="PolY_HhH_motif"/>
</dbReference>
<feature type="binding site" evidence="10">
    <location>
        <position position="9"/>
    </location>
    <ligand>
        <name>Mg(2+)</name>
        <dbReference type="ChEBI" id="CHEBI:18420"/>
    </ligand>
</feature>
<keyword evidence="2 10" id="KW-0515">Mutator protein</keyword>
<evidence type="ECO:0000256" key="1">
    <source>
        <dbReference type="ARBA" id="ARBA00010945"/>
    </source>
</evidence>
<keyword evidence="9 10" id="KW-0234">DNA repair</keyword>
<dbReference type="EMBL" id="JAAYEE010000174">
    <property type="protein sequence ID" value="NLW35820.1"/>
    <property type="molecule type" value="Genomic_DNA"/>
</dbReference>
<comment type="catalytic activity">
    <reaction evidence="10">
        <text>DNA(n) + a 2'-deoxyribonucleoside 5'-triphosphate = DNA(n+1) + diphosphate</text>
        <dbReference type="Rhea" id="RHEA:22508"/>
        <dbReference type="Rhea" id="RHEA-COMP:17339"/>
        <dbReference type="Rhea" id="RHEA-COMP:17340"/>
        <dbReference type="ChEBI" id="CHEBI:33019"/>
        <dbReference type="ChEBI" id="CHEBI:61560"/>
        <dbReference type="ChEBI" id="CHEBI:173112"/>
        <dbReference type="EC" id="2.7.7.7"/>
    </reaction>
</comment>
<comment type="caution">
    <text evidence="11">The sequence shown here is derived from an EMBL/GenBank/DDBJ whole genome shotgun (WGS) entry which is preliminary data.</text>
</comment>
<dbReference type="AlphaFoldDB" id="A0A351U7N3"/>
<gene>
    <name evidence="10 11" type="primary">dinB</name>
    <name evidence="11" type="ORF">GXY80_10115</name>
</gene>
<name>A0A351U7N3_9BACT</name>
<keyword evidence="10" id="KW-0238">DNA-binding</keyword>
<dbReference type="InterPro" id="IPR001126">
    <property type="entry name" value="UmuC"/>
</dbReference>
<proteinExistence type="inferred from homology"/>
<comment type="similarity">
    <text evidence="1 10">Belongs to the DNA polymerase type-Y family.</text>
</comment>
<dbReference type="CDD" id="cd03586">
    <property type="entry name" value="PolY_Pol_IV_kappa"/>
    <property type="match status" value="1"/>
</dbReference>
<organism evidence="11 12">
    <name type="scientific">Syntrophorhabdus aromaticivorans</name>
    <dbReference type="NCBI Taxonomy" id="328301"/>
    <lineage>
        <taxon>Bacteria</taxon>
        <taxon>Pseudomonadati</taxon>
        <taxon>Thermodesulfobacteriota</taxon>
        <taxon>Syntrophorhabdia</taxon>
        <taxon>Syntrophorhabdales</taxon>
        <taxon>Syntrophorhabdaceae</taxon>
        <taxon>Syntrophorhabdus</taxon>
    </lineage>
</organism>
<keyword evidence="10" id="KW-0235">DNA replication</keyword>
<dbReference type="STRING" id="909663.GCA_000512235_01433"/>
<dbReference type="NCBIfam" id="NF002677">
    <property type="entry name" value="PRK02406.1"/>
    <property type="match status" value="1"/>
</dbReference>
<keyword evidence="3 10" id="KW-0808">Transferase</keyword>
<evidence type="ECO:0000256" key="5">
    <source>
        <dbReference type="ARBA" id="ARBA00022723"/>
    </source>
</evidence>
<dbReference type="Proteomes" id="UP000777265">
    <property type="component" value="Unassembled WGS sequence"/>
</dbReference>
<evidence type="ECO:0000256" key="10">
    <source>
        <dbReference type="HAMAP-Rule" id="MF_01113"/>
    </source>
</evidence>
<sequence>MEKIIVCVDMDAFFASVEQQDNPALRGKPIAVTGAGERTVITTSSYEARAFGVKTGMTVYEARRRCPHLILVVGNNRKYARICTRLQEICLRFTPDTETYSIDEIFLDITGSHHLFNGPESLARAIKDTVKSELGITCTAGIGPNILIAKLASDLAKPDGLRWIDETAVPSVLDTLPVKKLWGIGSHTEEKLRAMGITTCGELGRAPLSLLTKKFGINGKRLKAMGNGRLDRPLEVVSPEPKSIGHSITLPRDVWKRDEITPCLLRLSERVGRRARHHGYKGKKVTLTVRYADFRTFTRQTTLPASTNDTGEIYRSAVAILDGIRLRASVRLLGISLSSLGKDEGQMALFQDKDREKKAAMAKAMDAVNDKFGEHSITFASTIGEEKDHKVISPAWRPSGVRKSDV</sequence>
<evidence type="ECO:0000256" key="7">
    <source>
        <dbReference type="ARBA" id="ARBA00022842"/>
    </source>
</evidence>
<comment type="cofactor">
    <cofactor evidence="10">
        <name>Mg(2+)</name>
        <dbReference type="ChEBI" id="CHEBI:18420"/>
    </cofactor>
    <text evidence="10">Binds 2 magnesium ions per subunit.</text>
</comment>
<evidence type="ECO:0000256" key="4">
    <source>
        <dbReference type="ARBA" id="ARBA00022695"/>
    </source>
</evidence>
<dbReference type="GO" id="GO:0000287">
    <property type="term" value="F:magnesium ion binding"/>
    <property type="evidence" value="ECO:0007669"/>
    <property type="project" value="UniProtKB-UniRule"/>
</dbReference>
<evidence type="ECO:0000313" key="11">
    <source>
        <dbReference type="EMBL" id="NLW35820.1"/>
    </source>
</evidence>
<comment type="subcellular location">
    <subcellularLocation>
        <location evidence="10">Cytoplasm</location>
    </subcellularLocation>
</comment>
<dbReference type="Gene3D" id="3.30.70.270">
    <property type="match status" value="1"/>
</dbReference>
<dbReference type="Pfam" id="PF11799">
    <property type="entry name" value="IMS_C"/>
    <property type="match status" value="1"/>
</dbReference>
<dbReference type="GO" id="GO:0009432">
    <property type="term" value="P:SOS response"/>
    <property type="evidence" value="ECO:0007669"/>
    <property type="project" value="TreeGrafter"/>
</dbReference>
<dbReference type="Pfam" id="PF00817">
    <property type="entry name" value="IMS"/>
    <property type="match status" value="1"/>
</dbReference>
<dbReference type="GO" id="GO:0003684">
    <property type="term" value="F:damaged DNA binding"/>
    <property type="evidence" value="ECO:0007669"/>
    <property type="project" value="InterPro"/>
</dbReference>
<dbReference type="SUPFAM" id="SSF100879">
    <property type="entry name" value="Lesion bypass DNA polymerase (Y-family), little finger domain"/>
    <property type="match status" value="1"/>
</dbReference>
<dbReference type="Gene3D" id="3.30.1490.100">
    <property type="entry name" value="DNA polymerase, Y-family, little finger domain"/>
    <property type="match status" value="1"/>
</dbReference>
<dbReference type="InterPro" id="IPR036775">
    <property type="entry name" value="DNA_pol_Y-fam_lit_finger_sf"/>
</dbReference>
<dbReference type="Gene3D" id="1.10.150.20">
    <property type="entry name" value="5' to 3' exonuclease, C-terminal subdomain"/>
    <property type="match status" value="1"/>
</dbReference>
<feature type="active site" evidence="10">
    <location>
        <position position="104"/>
    </location>
</feature>
<dbReference type="HAMAP" id="MF_01113">
    <property type="entry name" value="DNApol_IV"/>
    <property type="match status" value="1"/>
</dbReference>
<dbReference type="GO" id="GO:0042276">
    <property type="term" value="P:error-prone translesion synthesis"/>
    <property type="evidence" value="ECO:0007669"/>
    <property type="project" value="TreeGrafter"/>
</dbReference>